<reference evidence="2 3" key="1">
    <citation type="journal article" date="2014" name="Int. J. Syst. Evol. Microbiol.">
        <title>Complete genome sequence of Corynebacterium casei LMG S-19264T (=DSM 44701T), isolated from a smear-ripened cheese.</title>
        <authorList>
            <consortium name="US DOE Joint Genome Institute (JGI-PGF)"/>
            <person name="Walter F."/>
            <person name="Albersmeier A."/>
            <person name="Kalinowski J."/>
            <person name="Ruckert C."/>
        </authorList>
    </citation>
    <scope>NUCLEOTIDE SEQUENCE [LARGE SCALE GENOMIC DNA]</scope>
    <source>
        <strain evidence="2 3">CGMCC 1.9161</strain>
    </source>
</reference>
<keyword evidence="3" id="KW-1185">Reference proteome</keyword>
<dbReference type="InterPro" id="IPR045466">
    <property type="entry name" value="DUF6498"/>
</dbReference>
<evidence type="ECO:0000313" key="3">
    <source>
        <dbReference type="Proteomes" id="UP000600449"/>
    </source>
</evidence>
<feature type="transmembrane region" description="Helical" evidence="1">
    <location>
        <begin position="153"/>
        <end position="180"/>
    </location>
</feature>
<proteinExistence type="predicted"/>
<sequence length="211" mass="22043">MQPKTRPIVLSSVALVAANLVPLAGVLLGGWRVFDVLILFWAENVVIGVLNVARMVIVSLRGERGGLAMAGFFCLHYGIFTLVHGIFLVTLFGPSGADPFTGLVALATPALAWPLLALAASHGVSFIANFVVGGEMDRTDTGTLMAAPYGRVVVLHVAIIFGGFAVTASGAPILALALLVGLKILVDLGAHVREHKHLAEGPARVRATKHS</sequence>
<feature type="transmembrane region" description="Helical" evidence="1">
    <location>
        <begin position="7"/>
        <end position="31"/>
    </location>
</feature>
<feature type="transmembrane region" description="Helical" evidence="1">
    <location>
        <begin position="37"/>
        <end position="57"/>
    </location>
</feature>
<accession>A0A917QAE7</accession>
<gene>
    <name evidence="2" type="ORF">GCM10011322_29180</name>
</gene>
<keyword evidence="1" id="KW-1133">Transmembrane helix</keyword>
<evidence type="ECO:0000313" key="2">
    <source>
        <dbReference type="EMBL" id="GGK40189.1"/>
    </source>
</evidence>
<dbReference type="EMBL" id="BMMF01000008">
    <property type="protein sequence ID" value="GGK40189.1"/>
    <property type="molecule type" value="Genomic_DNA"/>
</dbReference>
<protein>
    <submittedName>
        <fullName evidence="2">Uncharacterized protein</fullName>
    </submittedName>
</protein>
<keyword evidence="1" id="KW-0472">Membrane</keyword>
<feature type="transmembrane region" description="Helical" evidence="1">
    <location>
        <begin position="69"/>
        <end position="92"/>
    </location>
</feature>
<dbReference type="AlphaFoldDB" id="A0A917QAE7"/>
<feature type="transmembrane region" description="Helical" evidence="1">
    <location>
        <begin position="112"/>
        <end position="132"/>
    </location>
</feature>
<dbReference type="RefSeq" id="WP_188913956.1">
    <property type="nucleotide sequence ID" value="NZ_BMMF01000008.1"/>
</dbReference>
<comment type="caution">
    <text evidence="2">The sequence shown here is derived from an EMBL/GenBank/DDBJ whole genome shotgun (WGS) entry which is preliminary data.</text>
</comment>
<organism evidence="2 3">
    <name type="scientific">Salinarimonas ramus</name>
    <dbReference type="NCBI Taxonomy" id="690164"/>
    <lineage>
        <taxon>Bacteria</taxon>
        <taxon>Pseudomonadati</taxon>
        <taxon>Pseudomonadota</taxon>
        <taxon>Alphaproteobacteria</taxon>
        <taxon>Hyphomicrobiales</taxon>
        <taxon>Salinarimonadaceae</taxon>
        <taxon>Salinarimonas</taxon>
    </lineage>
</organism>
<dbReference type="Proteomes" id="UP000600449">
    <property type="component" value="Unassembled WGS sequence"/>
</dbReference>
<evidence type="ECO:0000256" key="1">
    <source>
        <dbReference type="SAM" id="Phobius"/>
    </source>
</evidence>
<dbReference type="Pfam" id="PF20108">
    <property type="entry name" value="DUF6498"/>
    <property type="match status" value="1"/>
</dbReference>
<name>A0A917QAE7_9HYPH</name>
<keyword evidence="1" id="KW-0812">Transmembrane</keyword>